<keyword evidence="3" id="KW-1185">Reference proteome</keyword>
<dbReference type="Proteomes" id="UP000708208">
    <property type="component" value="Unassembled WGS sequence"/>
</dbReference>
<keyword evidence="1" id="KW-0732">Signal</keyword>
<accession>A0A8J2M8V4</accession>
<feature type="signal peptide" evidence="1">
    <location>
        <begin position="1"/>
        <end position="20"/>
    </location>
</feature>
<evidence type="ECO:0000313" key="2">
    <source>
        <dbReference type="EMBL" id="CAG7835221.1"/>
    </source>
</evidence>
<sequence length="164" mass="18549">MRQLIHFAGFILLMLVLVQGEEISKEVRQCNKERKRLMVGLKKRIDICLTKVSSSTGDEASIRGCIAKCVFRMEKALDENDDLTEASFRQCFESRFTGQTRDLLLQVYRKCEEKFGAVAKSDELCTGYESLGLCIESGFYTLCEDLQALIAPPTEDEDASKTEL</sequence>
<dbReference type="AlphaFoldDB" id="A0A8J2M8V4"/>
<name>A0A8J2M8V4_9HEXA</name>
<comment type="caution">
    <text evidence="2">The sequence shown here is derived from an EMBL/GenBank/DDBJ whole genome shotgun (WGS) entry which is preliminary data.</text>
</comment>
<protein>
    <submittedName>
        <fullName evidence="2">Uncharacterized protein</fullName>
    </submittedName>
</protein>
<proteinExistence type="predicted"/>
<evidence type="ECO:0000313" key="3">
    <source>
        <dbReference type="Proteomes" id="UP000708208"/>
    </source>
</evidence>
<dbReference type="EMBL" id="CAJVCH010570566">
    <property type="protein sequence ID" value="CAG7835221.1"/>
    <property type="molecule type" value="Genomic_DNA"/>
</dbReference>
<evidence type="ECO:0000256" key="1">
    <source>
        <dbReference type="SAM" id="SignalP"/>
    </source>
</evidence>
<gene>
    <name evidence="2" type="ORF">AFUS01_LOCUS44623</name>
</gene>
<organism evidence="2 3">
    <name type="scientific">Allacma fusca</name>
    <dbReference type="NCBI Taxonomy" id="39272"/>
    <lineage>
        <taxon>Eukaryota</taxon>
        <taxon>Metazoa</taxon>
        <taxon>Ecdysozoa</taxon>
        <taxon>Arthropoda</taxon>
        <taxon>Hexapoda</taxon>
        <taxon>Collembola</taxon>
        <taxon>Symphypleona</taxon>
        <taxon>Sminthuridae</taxon>
        <taxon>Allacma</taxon>
    </lineage>
</organism>
<feature type="chain" id="PRO_5035286807" evidence="1">
    <location>
        <begin position="21"/>
        <end position="164"/>
    </location>
</feature>
<reference evidence="2" key="1">
    <citation type="submission" date="2021-06" db="EMBL/GenBank/DDBJ databases">
        <authorList>
            <person name="Hodson N. C."/>
            <person name="Mongue J. A."/>
            <person name="Jaron S. K."/>
        </authorList>
    </citation>
    <scope>NUCLEOTIDE SEQUENCE</scope>
</reference>